<dbReference type="Proteomes" id="UP001345963">
    <property type="component" value="Unassembled WGS sequence"/>
</dbReference>
<protein>
    <submittedName>
        <fullName evidence="2">Uncharacterized protein</fullName>
    </submittedName>
</protein>
<feature type="compositionally biased region" description="Basic and acidic residues" evidence="1">
    <location>
        <begin position="112"/>
        <end position="125"/>
    </location>
</feature>
<evidence type="ECO:0000313" key="3">
    <source>
        <dbReference type="Proteomes" id="UP001345963"/>
    </source>
</evidence>
<accession>A0ABU7B1W5</accession>
<comment type="caution">
    <text evidence="2">The sequence shown here is derived from an EMBL/GenBank/DDBJ whole genome shotgun (WGS) entry which is preliminary data.</text>
</comment>
<evidence type="ECO:0000313" key="2">
    <source>
        <dbReference type="EMBL" id="MED6244502.1"/>
    </source>
</evidence>
<gene>
    <name evidence="2" type="ORF">ATANTOWER_013597</name>
</gene>
<name>A0ABU7B1W5_9TELE</name>
<dbReference type="EMBL" id="JAHUTI010039624">
    <property type="protein sequence ID" value="MED6244502.1"/>
    <property type="molecule type" value="Genomic_DNA"/>
</dbReference>
<proteinExistence type="predicted"/>
<evidence type="ECO:0000256" key="1">
    <source>
        <dbReference type="SAM" id="MobiDB-lite"/>
    </source>
</evidence>
<feature type="compositionally biased region" description="Acidic residues" evidence="1">
    <location>
        <begin position="126"/>
        <end position="152"/>
    </location>
</feature>
<feature type="region of interest" description="Disordered" evidence="1">
    <location>
        <begin position="1"/>
        <end position="53"/>
    </location>
</feature>
<feature type="region of interest" description="Disordered" evidence="1">
    <location>
        <begin position="107"/>
        <end position="160"/>
    </location>
</feature>
<organism evidence="2 3">
    <name type="scientific">Ataeniobius toweri</name>
    <dbReference type="NCBI Taxonomy" id="208326"/>
    <lineage>
        <taxon>Eukaryota</taxon>
        <taxon>Metazoa</taxon>
        <taxon>Chordata</taxon>
        <taxon>Craniata</taxon>
        <taxon>Vertebrata</taxon>
        <taxon>Euteleostomi</taxon>
        <taxon>Actinopterygii</taxon>
        <taxon>Neopterygii</taxon>
        <taxon>Teleostei</taxon>
        <taxon>Neoteleostei</taxon>
        <taxon>Acanthomorphata</taxon>
        <taxon>Ovalentaria</taxon>
        <taxon>Atherinomorphae</taxon>
        <taxon>Cyprinodontiformes</taxon>
        <taxon>Goodeidae</taxon>
        <taxon>Ataeniobius</taxon>
    </lineage>
</organism>
<reference evidence="2 3" key="1">
    <citation type="submission" date="2021-07" db="EMBL/GenBank/DDBJ databases">
        <authorList>
            <person name="Palmer J.M."/>
        </authorList>
    </citation>
    <scope>NUCLEOTIDE SEQUENCE [LARGE SCALE GENOMIC DNA]</scope>
    <source>
        <strain evidence="2 3">AT_MEX2019</strain>
        <tissue evidence="2">Muscle</tissue>
    </source>
</reference>
<sequence>MKSAMTKEKEEEEEEEYNVITVKTESDPEQQTSSTEEDEDSNEEHTTSGCDLNVLIKEEPRLLEIGEDYCEDTSSCLDTESEALTDRYHPEGLVKTESDFDLPFVCDSDGAPVKEEADSWFKEERESEEEPEDGEEDDDLGNLQEEFEEEEGVCTGLSCI</sequence>
<keyword evidence="3" id="KW-1185">Reference proteome</keyword>